<dbReference type="GO" id="GO:0005524">
    <property type="term" value="F:ATP binding"/>
    <property type="evidence" value="ECO:0007669"/>
    <property type="project" value="UniProtKB-KW"/>
</dbReference>
<evidence type="ECO:0000259" key="23">
    <source>
        <dbReference type="PROSITE" id="PS50089"/>
    </source>
</evidence>
<dbReference type="Gene3D" id="3.40.50.10810">
    <property type="entry name" value="Tandem AAA-ATPase domain"/>
    <property type="match status" value="1"/>
</dbReference>
<evidence type="ECO:0000256" key="9">
    <source>
        <dbReference type="ARBA" id="ARBA00022801"/>
    </source>
</evidence>
<keyword evidence="12" id="KW-0067">ATP-binding</keyword>
<keyword evidence="7" id="KW-0547">Nucleotide-binding</keyword>
<keyword evidence="15" id="KW-0687">Ribonucleoprotein</keyword>
<dbReference type="GO" id="GO:0008270">
    <property type="term" value="F:zinc ion binding"/>
    <property type="evidence" value="ECO:0007669"/>
    <property type="project" value="UniProtKB-KW"/>
</dbReference>
<sequence>MAVAANSTKSPTKTPKGSKKDVKEVKQDESDKKQSPQTSNKRSADGSPKEEKPPIEHTPLENALFETLANTARTMDSQLRVIKKIFYDNDRDLQLTKKSLKPLKDPEAPKRPASAYLLFQNDMRLKKDPSQTQPQFMSQVGKEWNSIDPAEKEKYNKKYQKSIDVFEQQRDEYVKSGREALWRKKGENEGFSTTPAPKKPAEKKPKQDTKEEKKIAKDEPKSSKATASKMDEKKETAPASKTSKPKKEEKQPEPAQESEESSESESGSGSSESDSSGSGSSESDSSESESEPEPQPEPPKKAAKKESGKKSKNCDHMRNLKHHEQKLLKKVDFVNWKQDASLREIKVMRRYHLQGRDDYAKYNRLCGSMRQMAHRLSLLSAQDPYRHQMETQLLAKGYEMGLLNIGSKLSDVEKISVASFCRRRLAVVCVRNKLCESVKTATQYIEQGHLRVGPDTITDPAFLVTRNMEDFVTWVDTSKIKRTVMNYNDELDDFDLLRSTRASTRSSTVNSTNTSDDQDTKMAVESLNIAKAEDDVNEELEQEPSDDDELEYDDKYEQQDDIGDDDEEEDYKVDVDEDEHMEALYTQVDAKPKRKRTETANGKPTFNDKVDISSDDESIKYADQFEQASDNDVTIVASNEADNPHDISDDDVQEIKPLPKILKDNDELTQEEKQAMADERKRIAALKRQRDKFEIQERTKLKKELGRKTLTRGEMNQVALGCWHPELKDVWGDLSRDIVPQKPQTLPSPPGLKLKLLPFQQESLYWMKEQEKGPWKGGMLADEMGMGKTIQTIALLLSDRKKPNLIVAPTIAVVQWKNEIESYTDGMNVLLWHGASRTKNIADLKKYDVVMTSYSVMESAFRIQQYGRQRKGSKIKEPSPLHAINWHRIILDEAHNIKERSSNTSKAAFGLKSNFKWCLSGTPLQNRVGELYSLVRFIGADPFAYYYGKKSKCKSLNWSFSDRRHCDYCGESPMNHVCFWNNEILTPIQRYGMVGEGLTAFKKLKILLDRMMLRRTKVERADDLGLPPRIVKCRRDFFSEEERDIYLSLYSDVRRAFSSYIDQGTILNNYSNIFSLITRMRQMACHPDLVLKSRTTEYGKDLSDEHVCRICNDIAEDAIDARCHHAFCRLCITEYLTGSLVEQPECPSCHVPISIDINQPSIERAEDEGLKTSKPNGITGRLDMAHWKSSTKIEALVEELTELQREDCTIKSLVFSQFVNFLDLVAWRLKRAGFNICRLEGNMTPQTRNAVVQHFMKNVHCTVFLVSLKAGGVALNLTEASRVYMMDSWWNPAVEYQAMDRVHRLGARRPVQCIKLVIEDSIESRIVQLQEKKSAMVDAAIGRDDAAMGRLSPEDMGFLFKM</sequence>
<dbReference type="GO" id="GO:0005730">
    <property type="term" value="C:nucleolus"/>
    <property type="evidence" value="ECO:0007669"/>
    <property type="project" value="UniProtKB-SubCell"/>
</dbReference>
<feature type="compositionally biased region" description="Acidic residues" evidence="22">
    <location>
        <begin position="284"/>
        <end position="294"/>
    </location>
</feature>
<evidence type="ECO:0000256" key="20">
    <source>
        <dbReference type="PROSITE-ProRule" id="PRU00267"/>
    </source>
</evidence>
<feature type="region of interest" description="Disordered" evidence="22">
    <location>
        <begin position="1"/>
        <end position="62"/>
    </location>
</feature>
<dbReference type="PROSITE" id="PS00690">
    <property type="entry name" value="DEAH_ATP_HELICASE"/>
    <property type="match status" value="1"/>
</dbReference>
<dbReference type="GO" id="GO:0004386">
    <property type="term" value="F:helicase activity"/>
    <property type="evidence" value="ECO:0007669"/>
    <property type="project" value="UniProtKB-KW"/>
</dbReference>
<name>A0A4T0GHI2_WALIC</name>
<dbReference type="Gene3D" id="1.10.30.10">
    <property type="entry name" value="High mobility group box domain"/>
    <property type="match status" value="1"/>
</dbReference>
<dbReference type="InterPro" id="IPR038718">
    <property type="entry name" value="SNF2-like_sf"/>
</dbReference>
<reference evidence="27 28" key="1">
    <citation type="submission" date="2019-03" db="EMBL/GenBank/DDBJ databases">
        <title>Sequencing 23 genomes of Wallemia ichthyophaga.</title>
        <authorList>
            <person name="Gostincar C."/>
        </authorList>
    </citation>
    <scope>NUCLEOTIDE SEQUENCE [LARGE SCALE GENOMIC DNA]</scope>
    <source>
        <strain evidence="27 28">EXF-8621</strain>
    </source>
</reference>
<evidence type="ECO:0000256" key="18">
    <source>
        <dbReference type="PROSITE-ProRule" id="PRU00175"/>
    </source>
</evidence>
<evidence type="ECO:0000256" key="12">
    <source>
        <dbReference type="ARBA" id="ARBA00022840"/>
    </source>
</evidence>
<evidence type="ECO:0000256" key="7">
    <source>
        <dbReference type="ARBA" id="ARBA00022741"/>
    </source>
</evidence>
<dbReference type="InterPro" id="IPR014001">
    <property type="entry name" value="Helicase_ATP-bd"/>
</dbReference>
<feature type="compositionally biased region" description="Low complexity" evidence="22">
    <location>
        <begin position="502"/>
        <end position="515"/>
    </location>
</feature>
<feature type="DNA-binding region" description="HMG box" evidence="20">
    <location>
        <begin position="109"/>
        <end position="174"/>
    </location>
</feature>
<dbReference type="CDD" id="cd18793">
    <property type="entry name" value="SF2_C_SNF"/>
    <property type="match status" value="1"/>
</dbReference>
<dbReference type="SUPFAM" id="SSF52540">
    <property type="entry name" value="P-loop containing nucleoside triphosphate hydrolases"/>
    <property type="match status" value="2"/>
</dbReference>
<dbReference type="InterPro" id="IPR002942">
    <property type="entry name" value="S4_RNA-bd"/>
</dbReference>
<keyword evidence="14 20" id="KW-0539">Nucleus</keyword>
<evidence type="ECO:0000256" key="16">
    <source>
        <dbReference type="ARBA" id="ARBA00069727"/>
    </source>
</evidence>
<keyword evidence="6" id="KW-0699">rRNA-binding</keyword>
<feature type="compositionally biased region" description="Acidic residues" evidence="22">
    <location>
        <begin position="559"/>
        <end position="570"/>
    </location>
</feature>
<dbReference type="PANTHER" id="PTHR45626">
    <property type="entry name" value="TRANSCRIPTION TERMINATION FACTOR 2-RELATED"/>
    <property type="match status" value="1"/>
</dbReference>
<evidence type="ECO:0000256" key="1">
    <source>
        <dbReference type="ARBA" id="ARBA00004604"/>
    </source>
</evidence>
<feature type="region of interest" description="Disordered" evidence="22">
    <location>
        <begin position="177"/>
        <end position="319"/>
    </location>
</feature>
<feature type="domain" description="RING-type" evidence="23">
    <location>
        <begin position="1108"/>
        <end position="1150"/>
    </location>
</feature>
<keyword evidence="8 18" id="KW-0863">Zinc-finger</keyword>
<evidence type="ECO:0000259" key="24">
    <source>
        <dbReference type="PROSITE" id="PS50118"/>
    </source>
</evidence>
<dbReference type="PROSITE" id="PS51194">
    <property type="entry name" value="HELICASE_CTER"/>
    <property type="match status" value="1"/>
</dbReference>
<evidence type="ECO:0000256" key="11">
    <source>
        <dbReference type="ARBA" id="ARBA00022833"/>
    </source>
</evidence>
<comment type="similarity">
    <text evidence="2">Belongs to the SNF2/RAD54 helicase family.</text>
</comment>
<evidence type="ECO:0000256" key="8">
    <source>
        <dbReference type="ARBA" id="ARBA00022771"/>
    </source>
</evidence>
<keyword evidence="9" id="KW-0378">Hydrolase</keyword>
<evidence type="ECO:0000256" key="15">
    <source>
        <dbReference type="ARBA" id="ARBA00023274"/>
    </source>
</evidence>
<keyword evidence="5" id="KW-0479">Metal-binding</keyword>
<keyword evidence="4" id="KW-0690">Ribosome biogenesis</keyword>
<dbReference type="SMART" id="SM00398">
    <property type="entry name" value="HMG"/>
    <property type="match status" value="1"/>
</dbReference>
<dbReference type="GO" id="GO:0003677">
    <property type="term" value="F:DNA binding"/>
    <property type="evidence" value="ECO:0007669"/>
    <property type="project" value="UniProtKB-UniRule"/>
</dbReference>
<evidence type="ECO:0000256" key="3">
    <source>
        <dbReference type="ARBA" id="ARBA00007465"/>
    </source>
</evidence>
<evidence type="ECO:0000256" key="14">
    <source>
        <dbReference type="ARBA" id="ARBA00023242"/>
    </source>
</evidence>
<comment type="similarity">
    <text evidence="3">Belongs to the universal ribosomal protein uS4 family.</text>
</comment>
<comment type="subcellular location">
    <subcellularLocation>
        <location evidence="1">Nucleus</location>
        <location evidence="1">Nucleolus</location>
    </subcellularLocation>
</comment>
<dbReference type="SMART" id="SM00363">
    <property type="entry name" value="S4"/>
    <property type="match status" value="1"/>
</dbReference>
<feature type="compositionally biased region" description="Basic and acidic residues" evidence="22">
    <location>
        <begin position="42"/>
        <end position="59"/>
    </location>
</feature>
<feature type="coiled-coil region" evidence="21">
    <location>
        <begin position="669"/>
        <end position="696"/>
    </location>
</feature>
<feature type="region of interest" description="Disordered" evidence="22">
    <location>
        <begin position="502"/>
        <end position="521"/>
    </location>
</feature>
<dbReference type="InterPro" id="IPR036910">
    <property type="entry name" value="HMG_box_dom_sf"/>
</dbReference>
<dbReference type="InterPro" id="IPR009071">
    <property type="entry name" value="HMG_box_dom"/>
</dbReference>
<dbReference type="GO" id="GO:0019843">
    <property type="term" value="F:rRNA binding"/>
    <property type="evidence" value="ECO:0007669"/>
    <property type="project" value="UniProtKB-KW"/>
</dbReference>
<dbReference type="InterPro" id="IPR000330">
    <property type="entry name" value="SNF2_N"/>
</dbReference>
<feature type="compositionally biased region" description="Basic and acidic residues" evidence="22">
    <location>
        <begin position="177"/>
        <end position="188"/>
    </location>
</feature>
<evidence type="ECO:0000313" key="27">
    <source>
        <dbReference type="EMBL" id="TIB14617.1"/>
    </source>
</evidence>
<evidence type="ECO:0000313" key="28">
    <source>
        <dbReference type="Proteomes" id="UP000306954"/>
    </source>
</evidence>
<evidence type="ECO:0000256" key="10">
    <source>
        <dbReference type="ARBA" id="ARBA00022806"/>
    </source>
</evidence>
<dbReference type="GO" id="GO:0006289">
    <property type="term" value="P:nucleotide-excision repair"/>
    <property type="evidence" value="ECO:0007669"/>
    <property type="project" value="TreeGrafter"/>
</dbReference>
<feature type="domain" description="HMG box" evidence="24">
    <location>
        <begin position="109"/>
        <end position="174"/>
    </location>
</feature>
<dbReference type="InterPro" id="IPR049730">
    <property type="entry name" value="SNF2/RAD54-like_C"/>
</dbReference>
<dbReference type="SUPFAM" id="SSF57850">
    <property type="entry name" value="RING/U-box"/>
    <property type="match status" value="1"/>
</dbReference>
<dbReference type="InterPro" id="IPR027417">
    <property type="entry name" value="P-loop_NTPase"/>
</dbReference>
<dbReference type="FunFam" id="3.10.290.10:FF:000006">
    <property type="entry name" value="U3 small nucleolar ribonucleoprotein IMP3"/>
    <property type="match status" value="1"/>
</dbReference>
<dbReference type="InterPro" id="IPR018957">
    <property type="entry name" value="Znf_C3HC4_RING-type"/>
</dbReference>
<keyword evidence="13 19" id="KW-0694">RNA-binding</keyword>
<dbReference type="Pfam" id="PF00271">
    <property type="entry name" value="Helicase_C"/>
    <property type="match status" value="1"/>
</dbReference>
<feature type="compositionally biased region" description="Basic and acidic residues" evidence="22">
    <location>
        <begin position="298"/>
        <end position="318"/>
    </location>
</feature>
<feature type="region of interest" description="Disordered" evidence="22">
    <location>
        <begin position="591"/>
        <end position="611"/>
    </location>
</feature>
<dbReference type="PROSITE" id="PS50889">
    <property type="entry name" value="S4"/>
    <property type="match status" value="1"/>
</dbReference>
<evidence type="ECO:0000259" key="25">
    <source>
        <dbReference type="PROSITE" id="PS51192"/>
    </source>
</evidence>
<feature type="compositionally biased region" description="Basic and acidic residues" evidence="22">
    <location>
        <begin position="18"/>
        <end position="34"/>
    </location>
</feature>
<dbReference type="Pfam" id="PF00176">
    <property type="entry name" value="SNF2-rel_dom"/>
    <property type="match status" value="1"/>
</dbReference>
<dbReference type="GO" id="GO:0042254">
    <property type="term" value="P:ribosome biogenesis"/>
    <property type="evidence" value="ECO:0007669"/>
    <property type="project" value="UniProtKB-KW"/>
</dbReference>
<dbReference type="EMBL" id="SPOF01000010">
    <property type="protein sequence ID" value="TIB14617.1"/>
    <property type="molecule type" value="Genomic_DNA"/>
</dbReference>
<protein>
    <recommendedName>
        <fullName evidence="16">U3 small nucleolar ribonucleoprotein protein IMP3</fullName>
    </recommendedName>
    <alternativeName>
        <fullName evidence="17">U3 small nucleolar ribonucleoprotein protein imp3</fullName>
    </alternativeName>
</protein>
<dbReference type="Gene3D" id="3.40.50.300">
    <property type="entry name" value="P-loop containing nucleotide triphosphate hydrolases"/>
    <property type="match status" value="1"/>
</dbReference>
<dbReference type="PROSITE" id="PS51192">
    <property type="entry name" value="HELICASE_ATP_BIND_1"/>
    <property type="match status" value="1"/>
</dbReference>
<dbReference type="SMART" id="SM00490">
    <property type="entry name" value="HELICc"/>
    <property type="match status" value="1"/>
</dbReference>
<dbReference type="PROSITE" id="PS00518">
    <property type="entry name" value="ZF_RING_1"/>
    <property type="match status" value="1"/>
</dbReference>
<dbReference type="InterPro" id="IPR017907">
    <property type="entry name" value="Znf_RING_CS"/>
</dbReference>
<feature type="region of interest" description="Disordered" evidence="22">
    <location>
        <begin position="530"/>
        <end position="570"/>
    </location>
</feature>
<proteinExistence type="inferred from homology"/>
<evidence type="ECO:0000256" key="5">
    <source>
        <dbReference type="ARBA" id="ARBA00022723"/>
    </source>
</evidence>
<evidence type="ECO:0000256" key="13">
    <source>
        <dbReference type="ARBA" id="ARBA00022884"/>
    </source>
</evidence>
<dbReference type="InterPro" id="IPR050628">
    <property type="entry name" value="SNF2_RAD54_helicase_TF"/>
</dbReference>
<dbReference type="SMART" id="SM00487">
    <property type="entry name" value="DEXDc"/>
    <property type="match status" value="1"/>
</dbReference>
<dbReference type="Gene3D" id="3.30.40.10">
    <property type="entry name" value="Zinc/RING finger domain, C3HC4 (zinc finger)"/>
    <property type="match status" value="1"/>
</dbReference>
<keyword evidence="10" id="KW-0347">Helicase</keyword>
<dbReference type="InterPro" id="IPR001650">
    <property type="entry name" value="Helicase_C-like"/>
</dbReference>
<feature type="region of interest" description="Disordered" evidence="22">
    <location>
        <begin position="127"/>
        <end position="149"/>
    </location>
</feature>
<dbReference type="SMART" id="SM01390">
    <property type="entry name" value="Ribosomal_S4"/>
    <property type="match status" value="1"/>
</dbReference>
<dbReference type="SUPFAM" id="SSF55174">
    <property type="entry name" value="Alpha-L RNA-binding motif"/>
    <property type="match status" value="1"/>
</dbReference>
<dbReference type="InterPro" id="IPR002464">
    <property type="entry name" value="DNA/RNA_helicase_DEAH_CS"/>
</dbReference>
<dbReference type="Pfam" id="PF01479">
    <property type="entry name" value="S4"/>
    <property type="match status" value="1"/>
</dbReference>
<evidence type="ECO:0000256" key="4">
    <source>
        <dbReference type="ARBA" id="ARBA00022517"/>
    </source>
</evidence>
<dbReference type="PROSITE" id="PS50118">
    <property type="entry name" value="HMG_BOX_2"/>
    <property type="match status" value="1"/>
</dbReference>
<keyword evidence="21" id="KW-0175">Coiled coil</keyword>
<dbReference type="Pfam" id="PF00505">
    <property type="entry name" value="HMG_box"/>
    <property type="match status" value="1"/>
</dbReference>
<evidence type="ECO:0000256" key="17">
    <source>
        <dbReference type="ARBA" id="ARBA00072223"/>
    </source>
</evidence>
<evidence type="ECO:0000256" key="2">
    <source>
        <dbReference type="ARBA" id="ARBA00007025"/>
    </source>
</evidence>
<keyword evidence="20" id="KW-0238">DNA-binding</keyword>
<organism evidence="27 28">
    <name type="scientific">Wallemia ichthyophaga</name>
    <dbReference type="NCBI Taxonomy" id="245174"/>
    <lineage>
        <taxon>Eukaryota</taxon>
        <taxon>Fungi</taxon>
        <taxon>Dikarya</taxon>
        <taxon>Basidiomycota</taxon>
        <taxon>Wallemiomycotina</taxon>
        <taxon>Wallemiomycetes</taxon>
        <taxon>Wallemiales</taxon>
        <taxon>Wallemiaceae</taxon>
        <taxon>Wallemia</taxon>
    </lineage>
</organism>
<dbReference type="GO" id="GO:0016787">
    <property type="term" value="F:hydrolase activity"/>
    <property type="evidence" value="ECO:0007669"/>
    <property type="project" value="UniProtKB-KW"/>
</dbReference>
<dbReference type="SUPFAM" id="SSF47095">
    <property type="entry name" value="HMG-box"/>
    <property type="match status" value="1"/>
</dbReference>
<dbReference type="CDD" id="cd22012">
    <property type="entry name" value="HMG-box_ABF2_IXR1-like_rpt2"/>
    <property type="match status" value="1"/>
</dbReference>
<dbReference type="InterPro" id="IPR001841">
    <property type="entry name" value="Znf_RING"/>
</dbReference>
<comment type="caution">
    <text evidence="27">The sequence shown here is derived from an EMBL/GenBank/DDBJ whole genome shotgun (WGS) entry which is preliminary data.</text>
</comment>
<feature type="compositionally biased region" description="Low complexity" evidence="22">
    <location>
        <begin position="264"/>
        <end position="283"/>
    </location>
</feature>
<dbReference type="CDD" id="cd00165">
    <property type="entry name" value="S4"/>
    <property type="match status" value="1"/>
</dbReference>
<accession>A0A4T0GHI2</accession>
<keyword evidence="11" id="KW-0862">Zinc</keyword>
<dbReference type="Pfam" id="PF00097">
    <property type="entry name" value="zf-C3HC4"/>
    <property type="match status" value="1"/>
</dbReference>
<feature type="compositionally biased region" description="Acidic residues" evidence="22">
    <location>
        <begin position="535"/>
        <end position="552"/>
    </location>
</feature>
<dbReference type="PROSITE" id="PS50089">
    <property type="entry name" value="ZF_RING_2"/>
    <property type="match status" value="1"/>
</dbReference>
<dbReference type="InterPro" id="IPR013083">
    <property type="entry name" value="Znf_RING/FYVE/PHD"/>
</dbReference>
<dbReference type="SMART" id="SM00184">
    <property type="entry name" value="RING"/>
    <property type="match status" value="1"/>
</dbReference>
<evidence type="ECO:0000256" key="21">
    <source>
        <dbReference type="SAM" id="Coils"/>
    </source>
</evidence>
<dbReference type="Proteomes" id="UP000306954">
    <property type="component" value="Unassembled WGS sequence"/>
</dbReference>
<gene>
    <name evidence="27" type="ORF">E3P90_01184</name>
</gene>
<evidence type="ECO:0000256" key="22">
    <source>
        <dbReference type="SAM" id="MobiDB-lite"/>
    </source>
</evidence>
<dbReference type="GO" id="GO:1990904">
    <property type="term" value="C:ribonucleoprotein complex"/>
    <property type="evidence" value="ECO:0007669"/>
    <property type="project" value="UniProtKB-KW"/>
</dbReference>
<dbReference type="CDD" id="cd18008">
    <property type="entry name" value="DEXDc_SHPRH-like"/>
    <property type="match status" value="1"/>
</dbReference>
<evidence type="ECO:0000256" key="6">
    <source>
        <dbReference type="ARBA" id="ARBA00022730"/>
    </source>
</evidence>
<dbReference type="PANTHER" id="PTHR45626:SF12">
    <property type="entry name" value="DNA REPAIR PROTEIN RAD16"/>
    <property type="match status" value="1"/>
</dbReference>
<dbReference type="Pfam" id="PF00163">
    <property type="entry name" value="Ribosomal_S4"/>
    <property type="match status" value="1"/>
</dbReference>
<evidence type="ECO:0000256" key="19">
    <source>
        <dbReference type="PROSITE-ProRule" id="PRU00182"/>
    </source>
</evidence>
<dbReference type="CDD" id="cd16567">
    <property type="entry name" value="RING-HC_RAD16-like"/>
    <property type="match status" value="1"/>
</dbReference>
<evidence type="ECO:0000259" key="26">
    <source>
        <dbReference type="PROSITE" id="PS51194"/>
    </source>
</evidence>
<feature type="domain" description="Helicase C-terminal" evidence="26">
    <location>
        <begin position="1192"/>
        <end position="1349"/>
    </location>
</feature>
<dbReference type="GO" id="GO:0008094">
    <property type="term" value="F:ATP-dependent activity, acting on DNA"/>
    <property type="evidence" value="ECO:0007669"/>
    <property type="project" value="TreeGrafter"/>
</dbReference>
<feature type="compositionally biased region" description="Basic and acidic residues" evidence="22">
    <location>
        <begin position="199"/>
        <end position="222"/>
    </location>
</feature>
<feature type="domain" description="Helicase ATP-binding" evidence="25">
    <location>
        <begin position="769"/>
        <end position="941"/>
    </location>
</feature>
<dbReference type="InterPro" id="IPR001912">
    <property type="entry name" value="Ribosomal_uS4_N"/>
</dbReference>